<reference evidence="2 3" key="1">
    <citation type="submission" date="2018-09" db="EMBL/GenBank/DDBJ databases">
        <title>Acidovorax cavernicola nov. sp. isolated from Gruta de las Maravillas (Aracena, Spain).</title>
        <authorList>
            <person name="Jurado V."/>
            <person name="Gutierrez-Patricio S."/>
            <person name="Gonzalez-Pimentel J.L."/>
            <person name="Miller A.Z."/>
            <person name="Laiz L."/>
            <person name="Saiz-Jimenez C."/>
        </authorList>
    </citation>
    <scope>NUCLEOTIDE SEQUENCE [LARGE SCALE GENOMIC DNA]</scope>
    <source>
        <strain evidence="2 3">1011MAR4D40.2</strain>
    </source>
</reference>
<name>A0A9X8D4P8_9BURK</name>
<dbReference type="Pfam" id="PF11158">
    <property type="entry name" value="DUF2938"/>
    <property type="match status" value="1"/>
</dbReference>
<feature type="transmembrane region" description="Helical" evidence="1">
    <location>
        <begin position="144"/>
        <end position="164"/>
    </location>
</feature>
<gene>
    <name evidence="2" type="ORF">D3H34_13890</name>
</gene>
<feature type="transmembrane region" description="Helical" evidence="1">
    <location>
        <begin position="7"/>
        <end position="28"/>
    </location>
</feature>
<evidence type="ECO:0000313" key="3">
    <source>
        <dbReference type="Proteomes" id="UP000265619"/>
    </source>
</evidence>
<comment type="caution">
    <text evidence="2">The sequence shown here is derived from an EMBL/GenBank/DDBJ whole genome shotgun (WGS) entry which is preliminary data.</text>
</comment>
<keyword evidence="1" id="KW-0472">Membrane</keyword>
<keyword evidence="3" id="KW-1185">Reference proteome</keyword>
<dbReference type="AlphaFoldDB" id="A0A9X8D4P8"/>
<proteinExistence type="predicted"/>
<keyword evidence="1" id="KW-0812">Transmembrane</keyword>
<dbReference type="InterPro" id="IPR021329">
    <property type="entry name" value="DUF2938"/>
</dbReference>
<feature type="transmembrane region" description="Helical" evidence="1">
    <location>
        <begin position="102"/>
        <end position="124"/>
    </location>
</feature>
<protein>
    <submittedName>
        <fullName evidence="2">DUF2938 domain-containing protein</fullName>
    </submittedName>
</protein>
<organism evidence="2 3">
    <name type="scientific">Acidovorax cavernicola</name>
    <dbReference type="NCBI Taxonomy" id="1675792"/>
    <lineage>
        <taxon>Bacteria</taxon>
        <taxon>Pseudomonadati</taxon>
        <taxon>Pseudomonadota</taxon>
        <taxon>Betaproteobacteria</taxon>
        <taxon>Burkholderiales</taxon>
        <taxon>Comamonadaceae</taxon>
        <taxon>Acidovorax</taxon>
    </lineage>
</organism>
<dbReference type="EMBL" id="QXMN01000015">
    <property type="protein sequence ID" value="RIX79564.1"/>
    <property type="molecule type" value="Genomic_DNA"/>
</dbReference>
<accession>A0A9X8D4P8</accession>
<dbReference type="OrthoDB" id="9812539at2"/>
<evidence type="ECO:0000256" key="1">
    <source>
        <dbReference type="SAM" id="Phobius"/>
    </source>
</evidence>
<feature type="transmembrane region" description="Helical" evidence="1">
    <location>
        <begin position="71"/>
        <end position="95"/>
    </location>
</feature>
<dbReference type="RefSeq" id="WP_119554103.1">
    <property type="nucleotide sequence ID" value="NZ_QXMN01000015.1"/>
</dbReference>
<keyword evidence="1" id="KW-1133">Transmembrane helix</keyword>
<dbReference type="Proteomes" id="UP000265619">
    <property type="component" value="Unassembled WGS sequence"/>
</dbReference>
<sequence>MSEPVEYVIRTVWIGVGATVVMDLWAVLRLRLFGIPSLDYAFVGRWLGHLRWGRFFHDPIAKSPRVPGERVIGWTAHYLIGIAFAAVLVAGWGLAWARQPTLGPALIVGIGSVVAPFCVMQPAMGAGFAASRTPRPGMARFQSLVTHGIFGVGLYLAAVVARMAGV</sequence>
<evidence type="ECO:0000313" key="2">
    <source>
        <dbReference type="EMBL" id="RIX79564.1"/>
    </source>
</evidence>